<evidence type="ECO:0008006" key="3">
    <source>
        <dbReference type="Google" id="ProtNLM"/>
    </source>
</evidence>
<dbReference type="InterPro" id="IPR009507">
    <property type="entry name" value="UPF0435"/>
</dbReference>
<accession>A0ABP3RL09</accession>
<dbReference type="Pfam" id="PF06569">
    <property type="entry name" value="DUF1128"/>
    <property type="match status" value="1"/>
</dbReference>
<reference evidence="2" key="1">
    <citation type="journal article" date="2019" name="Int. J. Syst. Evol. Microbiol.">
        <title>The Global Catalogue of Microorganisms (GCM) 10K type strain sequencing project: providing services to taxonomists for standard genome sequencing and annotation.</title>
        <authorList>
            <consortium name="The Broad Institute Genomics Platform"/>
            <consortium name="The Broad Institute Genome Sequencing Center for Infectious Disease"/>
            <person name="Wu L."/>
            <person name="Ma J."/>
        </authorList>
    </citation>
    <scope>NUCLEOTIDE SEQUENCE [LARGE SCALE GENOMIC DNA]</scope>
    <source>
        <strain evidence="2">JCM 15395</strain>
    </source>
</reference>
<dbReference type="Proteomes" id="UP001500866">
    <property type="component" value="Unassembled WGS sequence"/>
</dbReference>
<sequence>MNLENPTQENLKFILDELAENLNVVNREILDPKDYDLEKYGELKLMYDMIKQKGQLSAPETQAFIDELRSVRKDT</sequence>
<proteinExistence type="predicted"/>
<evidence type="ECO:0000313" key="1">
    <source>
        <dbReference type="EMBL" id="GAA0612497.1"/>
    </source>
</evidence>
<dbReference type="RefSeq" id="WP_343815416.1">
    <property type="nucleotide sequence ID" value="NZ_BAAADS010000025.1"/>
</dbReference>
<organism evidence="1 2">
    <name type="scientific">Virgibacillus siamensis</name>
    <dbReference type="NCBI Taxonomy" id="480071"/>
    <lineage>
        <taxon>Bacteria</taxon>
        <taxon>Bacillati</taxon>
        <taxon>Bacillota</taxon>
        <taxon>Bacilli</taxon>
        <taxon>Bacillales</taxon>
        <taxon>Bacillaceae</taxon>
        <taxon>Virgibacillus</taxon>
    </lineage>
</organism>
<dbReference type="EMBL" id="BAAADS010000025">
    <property type="protein sequence ID" value="GAA0612497.1"/>
    <property type="molecule type" value="Genomic_DNA"/>
</dbReference>
<protein>
    <recommendedName>
        <fullName evidence="3">DUF1128 family protein</fullName>
    </recommendedName>
</protein>
<comment type="caution">
    <text evidence="1">The sequence shown here is derived from an EMBL/GenBank/DDBJ whole genome shotgun (WGS) entry which is preliminary data.</text>
</comment>
<gene>
    <name evidence="1" type="ORF">GCM10009001_32150</name>
</gene>
<name>A0ABP3RL09_9BACI</name>
<evidence type="ECO:0000313" key="2">
    <source>
        <dbReference type="Proteomes" id="UP001500866"/>
    </source>
</evidence>
<keyword evidence="2" id="KW-1185">Reference proteome</keyword>